<sequence>MLPVVHINSRNAFWFVALIVIATLLPFLGETMFNSKGEPREAIVAVSMLNSGDWILPVSNGDVIPYKPPFMAWCIALFSLLAGHVTEYTSRLPSALALIVLVLWSYRFFARNYSWSRAFLCSVVTLTAFEVYRAGFACRVDMLLTMFIVGALYSLYGYWQNGFKRFPWLAVLMMSGAMLTKGPVGVLLPCAVAGVFMLLQGVNFGKAFIKLLLPALAALVLPAVWYVAAYRQGGDEFLRLAMEENFGRFTGTMSYDSHVKPVWYNFITVITGYVPYTLLILLSLIPWGRINALDGLRRSRVSRLWSDFKAMEPARKFALVCIVVIFVFYCIPKSKRSVYLLPIYPFIALFIADYITYLAQRGHRALKIYAGVMASIALVASLVFLVIQCGWFPYGVLKGRHALDNAMMITGLEQYASLAKWLLVELSAIAGIVVLWRLRRQSAISSALMAMGVTVSIYWAFAGVYQPAILNAKSDKPVAEVINRLQPEGDVYAHVSTDMLRFFTANYYTGDRIKPFESAEPSSGYLLIGVEDARTFLPEHADDYDFYMVRHFRKRSCDTRQPMLLLKFREK</sequence>
<feature type="transmembrane region" description="Helical" evidence="8">
    <location>
        <begin position="443"/>
        <end position="461"/>
    </location>
</feature>
<feature type="transmembrane region" description="Helical" evidence="8">
    <location>
        <begin position="12"/>
        <end position="29"/>
    </location>
</feature>
<evidence type="ECO:0000256" key="4">
    <source>
        <dbReference type="ARBA" id="ARBA00022679"/>
    </source>
</evidence>
<feature type="transmembrane region" description="Helical" evidence="8">
    <location>
        <begin position="142"/>
        <end position="159"/>
    </location>
</feature>
<dbReference type="InterPro" id="IPR050297">
    <property type="entry name" value="LipidA_mod_glycosyltrf_83"/>
</dbReference>
<evidence type="ECO:0000256" key="2">
    <source>
        <dbReference type="ARBA" id="ARBA00022475"/>
    </source>
</evidence>
<gene>
    <name evidence="10" type="ORF">E7746_10340</name>
</gene>
<feature type="transmembrane region" description="Helical" evidence="8">
    <location>
        <begin position="179"/>
        <end position="199"/>
    </location>
</feature>
<dbReference type="OrthoDB" id="8353433at2"/>
<keyword evidence="5 8" id="KW-0812">Transmembrane</keyword>
<dbReference type="Pfam" id="PF13231">
    <property type="entry name" value="PMT_2"/>
    <property type="match status" value="1"/>
</dbReference>
<dbReference type="PANTHER" id="PTHR33908">
    <property type="entry name" value="MANNOSYLTRANSFERASE YKCB-RELATED"/>
    <property type="match status" value="1"/>
</dbReference>
<reference evidence="10 11" key="1">
    <citation type="submission" date="2019-02" db="EMBL/GenBank/DDBJ databases">
        <title>Isolation and identification of novel species under the genus Muribaculum.</title>
        <authorList>
            <person name="Miyake S."/>
            <person name="Ding Y."/>
            <person name="Low A."/>
            <person name="Soh M."/>
            <person name="Seedorf H."/>
        </authorList>
    </citation>
    <scope>NUCLEOTIDE SEQUENCE [LARGE SCALE GENOMIC DNA]</scope>
    <source>
        <strain evidence="10 11">TLL-A4</strain>
    </source>
</reference>
<keyword evidence="2" id="KW-1003">Cell membrane</keyword>
<evidence type="ECO:0000256" key="8">
    <source>
        <dbReference type="SAM" id="Phobius"/>
    </source>
</evidence>
<dbReference type="InterPro" id="IPR038731">
    <property type="entry name" value="RgtA/B/C-like"/>
</dbReference>
<protein>
    <submittedName>
        <fullName evidence="10">Dolichyl-phosphate-mannose--protein mannosyltransferase</fullName>
    </submittedName>
</protein>
<evidence type="ECO:0000256" key="5">
    <source>
        <dbReference type="ARBA" id="ARBA00022692"/>
    </source>
</evidence>
<feature type="transmembrane region" description="Helical" evidence="8">
    <location>
        <begin position="92"/>
        <end position="109"/>
    </location>
</feature>
<feature type="transmembrane region" description="Helical" evidence="8">
    <location>
        <begin position="262"/>
        <end position="292"/>
    </location>
</feature>
<feature type="transmembrane region" description="Helical" evidence="8">
    <location>
        <begin position="211"/>
        <end position="230"/>
    </location>
</feature>
<evidence type="ECO:0000256" key="3">
    <source>
        <dbReference type="ARBA" id="ARBA00022676"/>
    </source>
</evidence>
<feature type="transmembrane region" description="Helical" evidence="8">
    <location>
        <begin position="368"/>
        <end position="394"/>
    </location>
</feature>
<dbReference type="RefSeq" id="WP_136410728.1">
    <property type="nucleotide sequence ID" value="NZ_CP039393.1"/>
</dbReference>
<feature type="transmembrane region" description="Helical" evidence="8">
    <location>
        <begin position="414"/>
        <end position="436"/>
    </location>
</feature>
<accession>A0A4P7VQ57</accession>
<evidence type="ECO:0000256" key="6">
    <source>
        <dbReference type="ARBA" id="ARBA00022989"/>
    </source>
</evidence>
<keyword evidence="6 8" id="KW-1133">Transmembrane helix</keyword>
<evidence type="ECO:0000256" key="7">
    <source>
        <dbReference type="ARBA" id="ARBA00023136"/>
    </source>
</evidence>
<proteinExistence type="predicted"/>
<feature type="domain" description="Glycosyltransferase RgtA/B/C/D-like" evidence="9">
    <location>
        <begin position="67"/>
        <end position="225"/>
    </location>
</feature>
<feature type="transmembrane region" description="Helical" evidence="8">
    <location>
        <begin position="337"/>
        <end position="356"/>
    </location>
</feature>
<dbReference type="GO" id="GO:0016763">
    <property type="term" value="F:pentosyltransferase activity"/>
    <property type="evidence" value="ECO:0007669"/>
    <property type="project" value="TreeGrafter"/>
</dbReference>
<keyword evidence="11" id="KW-1185">Reference proteome</keyword>
<dbReference type="Proteomes" id="UP000297031">
    <property type="component" value="Chromosome"/>
</dbReference>
<evidence type="ECO:0000313" key="10">
    <source>
        <dbReference type="EMBL" id="QCD36249.1"/>
    </source>
</evidence>
<name>A0A4P7VQ57_9BACT</name>
<evidence type="ECO:0000313" key="11">
    <source>
        <dbReference type="Proteomes" id="UP000297031"/>
    </source>
</evidence>
<keyword evidence="3 10" id="KW-0328">Glycosyltransferase</keyword>
<organism evidence="10 11">
    <name type="scientific">Muribaculum gordoncarteri</name>
    <dbReference type="NCBI Taxonomy" id="2530390"/>
    <lineage>
        <taxon>Bacteria</taxon>
        <taxon>Pseudomonadati</taxon>
        <taxon>Bacteroidota</taxon>
        <taxon>Bacteroidia</taxon>
        <taxon>Bacteroidales</taxon>
        <taxon>Muribaculaceae</taxon>
        <taxon>Muribaculum</taxon>
    </lineage>
</organism>
<feature type="transmembrane region" description="Helical" evidence="8">
    <location>
        <begin position="66"/>
        <end position="85"/>
    </location>
</feature>
<dbReference type="EMBL" id="CP039393">
    <property type="protein sequence ID" value="QCD36249.1"/>
    <property type="molecule type" value="Genomic_DNA"/>
</dbReference>
<dbReference type="PANTHER" id="PTHR33908:SF3">
    <property type="entry name" value="UNDECAPRENYL PHOSPHATE-ALPHA-4-AMINO-4-DEOXY-L-ARABINOSE ARABINOSYL TRANSFERASE"/>
    <property type="match status" value="1"/>
</dbReference>
<dbReference type="GO" id="GO:0010041">
    <property type="term" value="P:response to iron(III) ion"/>
    <property type="evidence" value="ECO:0007669"/>
    <property type="project" value="TreeGrafter"/>
</dbReference>
<dbReference type="GO" id="GO:0005886">
    <property type="term" value="C:plasma membrane"/>
    <property type="evidence" value="ECO:0007669"/>
    <property type="project" value="UniProtKB-SubCell"/>
</dbReference>
<evidence type="ECO:0000256" key="1">
    <source>
        <dbReference type="ARBA" id="ARBA00004651"/>
    </source>
</evidence>
<comment type="subcellular location">
    <subcellularLocation>
        <location evidence="1">Cell membrane</location>
        <topology evidence="1">Multi-pass membrane protein</topology>
    </subcellularLocation>
</comment>
<feature type="transmembrane region" description="Helical" evidence="8">
    <location>
        <begin position="115"/>
        <end position="135"/>
    </location>
</feature>
<keyword evidence="4 10" id="KW-0808">Transferase</keyword>
<evidence type="ECO:0000259" key="9">
    <source>
        <dbReference type="Pfam" id="PF13231"/>
    </source>
</evidence>
<dbReference type="GO" id="GO:0009103">
    <property type="term" value="P:lipopolysaccharide biosynthetic process"/>
    <property type="evidence" value="ECO:0007669"/>
    <property type="project" value="UniProtKB-ARBA"/>
</dbReference>
<feature type="transmembrane region" description="Helical" evidence="8">
    <location>
        <begin position="313"/>
        <end position="331"/>
    </location>
</feature>
<keyword evidence="7 8" id="KW-0472">Membrane</keyword>
<dbReference type="AlphaFoldDB" id="A0A4P7VQ57"/>
<dbReference type="KEGG" id="mgod:E7746_10340"/>